<name>A0A8B8KA63_ABRPR</name>
<sequence>MEPPVVRSRGRPRKRRREEDLTVTVDPKTVLESKKRAPIALVGRYVLKEFPRDTVLLGKVVRYDSGLYRVTYESGGFEDLDSAEIRRILLDESYFDDDLTRRKSELEELLALPTIVEVPKKDSSELHGDLSIANEEERDETTDVDSSGDSRDLSSDAETILPIPLPLSLPPSSGTINVPEPYVSYLFSVYGFLRSFSIRLFLSPFTLDEFVGAVNCRVSNTLLDAVHVSLMRVLRRHLESLSAEGSPRASKCLRCSDWSLLDSLTWPVFVIQYLAIYGYTKGPEWKGFNDEILYGEYYLLSASRKLMILQILCDDVLESEELKAEMNMREESEVGMDFDDEDILSADNGPRRVHPRYAKTTACKDSETMKFVSELNAVNHSISHIRDTETAEDGDIDGNGDECRLCGMDGTLLCCDGCPAVYHSRCIGVMKMYIPEGTWYCPECKINMIGPTIARGTSLKGGVIFGKDLYGQVFMGTCDHLLVLNVESDEFCLKYYNQNDIPEVIQLLYASVQHRPIYSGICMAALQYWNIPESFLPLCVISVPQVNSANTKTDLNSSTVPPMVEDHKAVSSVKAEYNLTFVNGISSDNMVPSLDASLVTTQSSAQGSSGNDRTEELPTVNLKSHEEAAMDSVVSTVNNQSDTKYQNSVNRLIVGPAQCSSVSSQFNNYGHTNDMGLPMNLSLQTKGDQAGFGKCKGSLTNDFVYTGCSNKPQSYINYYMHGDFAASAAANLAVLSSEDSISEGHVSDNLRKATSENTSLLAKAFSLTASRFFWPSSEKKLVEVPRERCGWCLSCKALVSSKKGCMLNHAALSATKSAVKVLSGLAPVRNGEGIIPSIATYVIYIEESLRGLIVGPFLCENFRKQWRKQLEWARSFGDIKPLLLKLEENIRTIAYCGDWVKLMDDWLVEFSTKQSTACTLGTSQKRATRGRCKKQLSTDKVKADGCHENFAWWHGSKFTKSVFQKAVLPKSMVRKAARKGGLRKIFGIFYADGSETPKRSRQLVWRAAVQMSRNASELALQVRYLDFHIRWSDLVRPEHNLQDGKGQDTETSAFRNANICEKKLVEGKIFYRIAFGSQKHLPSRVMKNVEIEQGPEGKEKYWFSDIRVPLYLVKEYEEGKGKLLSDKEYLNIASQLHKRRLKATCKDIFFYLTCKRDKLDMLSCSVCQLGVLIGNALKCSACQGYCHQGCSISSTVSTYEEVQFLATCKHCYHTKLLTQKETCNESPTSPLLLKGHEHTSLTSLKEPRPKCCDRGLRSTRTKNSCPDMKQVASDSPLEVKSRSRSSSWGIIWKKKNIEDTGFDFRLKNILLKGRSGLPQMKPVCCLCHKPYMSDLMYICCETCKKWYHAEALELEESKIFYILGFKCCKCRRIKSPVCPYSDLLYKKQEGKKSHSRVSKKEHCGADSDSGTLVDMRACEPATPIYPAEDFSRQDNDPLLFSLSSVELITEPRLDANVEGNTISGPVLQKLPLRRLVKREGENNDSSGGNLDTEFLTPNEMANLSKSVTDLFPSAEYGSADSNLSNVSEIVGCDNAEFEPHTYFSLTELLHSDESSQFEVANASGDLSEYLKISSVLGVPEECGTVNIASNDGPTISLQGNVNNCWQCSQKEPAPDLSCQICGIWIHSQCSPWVESPSRFGSWRCGTCREWR</sequence>
<accession>A0A8B8KA63</accession>
<keyword evidence="4" id="KW-0862">Zinc</keyword>
<dbReference type="PROSITE" id="PS50827">
    <property type="entry name" value="DDT"/>
    <property type="match status" value="1"/>
</dbReference>
<dbReference type="KEGG" id="aprc:113854042"/>
<dbReference type="PANTHER" id="PTHR46508:SF10">
    <property type="entry name" value="DNA-BINDING AND ZINC-FINGER PROTEIN"/>
    <property type="match status" value="1"/>
</dbReference>
<protein>
    <submittedName>
        <fullName evidence="11">DDT domain-containing protein PTM-like isoform X1</fullName>
    </submittedName>
</protein>
<dbReference type="Pfam" id="PF15612">
    <property type="entry name" value="WHIM1"/>
    <property type="match status" value="1"/>
</dbReference>
<dbReference type="InterPro" id="IPR019786">
    <property type="entry name" value="Zinc_finger_PHD-type_CS"/>
</dbReference>
<organism evidence="10 11">
    <name type="scientific">Abrus precatorius</name>
    <name type="common">Indian licorice</name>
    <name type="synonym">Glycine abrus</name>
    <dbReference type="NCBI Taxonomy" id="3816"/>
    <lineage>
        <taxon>Eukaryota</taxon>
        <taxon>Viridiplantae</taxon>
        <taxon>Streptophyta</taxon>
        <taxon>Embryophyta</taxon>
        <taxon>Tracheophyta</taxon>
        <taxon>Spermatophyta</taxon>
        <taxon>Magnoliopsida</taxon>
        <taxon>eudicotyledons</taxon>
        <taxon>Gunneridae</taxon>
        <taxon>Pentapetalae</taxon>
        <taxon>rosids</taxon>
        <taxon>fabids</taxon>
        <taxon>Fabales</taxon>
        <taxon>Fabaceae</taxon>
        <taxon>Papilionoideae</taxon>
        <taxon>50 kb inversion clade</taxon>
        <taxon>NPAAA clade</taxon>
        <taxon>indigoferoid/millettioid clade</taxon>
        <taxon>Abreae</taxon>
        <taxon>Abrus</taxon>
    </lineage>
</organism>
<dbReference type="PROSITE" id="PS50016">
    <property type="entry name" value="ZF_PHD_2"/>
    <property type="match status" value="1"/>
</dbReference>
<feature type="domain" description="DDT" evidence="9">
    <location>
        <begin position="180"/>
        <end position="240"/>
    </location>
</feature>
<dbReference type="InterPro" id="IPR028942">
    <property type="entry name" value="WHIM1_dom"/>
</dbReference>
<dbReference type="Pfam" id="PF00628">
    <property type="entry name" value="PHD"/>
    <property type="match status" value="1"/>
</dbReference>
<evidence type="ECO:0000256" key="6">
    <source>
        <dbReference type="PROSITE-ProRule" id="PRU00146"/>
    </source>
</evidence>
<reference evidence="11" key="2">
    <citation type="submission" date="2025-08" db="UniProtKB">
        <authorList>
            <consortium name="RefSeq"/>
        </authorList>
    </citation>
    <scope>IDENTIFICATION</scope>
    <source>
        <tissue evidence="11">Young leaves</tissue>
    </source>
</reference>
<dbReference type="CDD" id="cd15489">
    <property type="entry name" value="PHD_SF"/>
    <property type="match status" value="2"/>
</dbReference>
<dbReference type="SUPFAM" id="SSF57903">
    <property type="entry name" value="FYVE/PHD zinc finger"/>
    <property type="match status" value="3"/>
</dbReference>
<evidence type="ECO:0000256" key="4">
    <source>
        <dbReference type="ARBA" id="ARBA00022833"/>
    </source>
</evidence>
<keyword evidence="10" id="KW-1185">Reference proteome</keyword>
<evidence type="ECO:0000256" key="2">
    <source>
        <dbReference type="ARBA" id="ARBA00022723"/>
    </source>
</evidence>
<evidence type="ECO:0000256" key="3">
    <source>
        <dbReference type="ARBA" id="ARBA00022771"/>
    </source>
</evidence>
<evidence type="ECO:0000313" key="10">
    <source>
        <dbReference type="Proteomes" id="UP000694853"/>
    </source>
</evidence>
<evidence type="ECO:0000313" key="11">
    <source>
        <dbReference type="RefSeq" id="XP_027340662.1"/>
    </source>
</evidence>
<dbReference type="GO" id="GO:0008270">
    <property type="term" value="F:zinc ion binding"/>
    <property type="evidence" value="ECO:0007669"/>
    <property type="project" value="UniProtKB-KW"/>
</dbReference>
<dbReference type="RefSeq" id="XP_027340662.1">
    <property type="nucleotide sequence ID" value="XM_027484861.1"/>
</dbReference>
<dbReference type="Pfam" id="PF02791">
    <property type="entry name" value="DDT"/>
    <property type="match status" value="1"/>
</dbReference>
<dbReference type="Pfam" id="PF24294">
    <property type="entry name" value="Chromo_PTM"/>
    <property type="match status" value="1"/>
</dbReference>
<dbReference type="InterPro" id="IPR013083">
    <property type="entry name" value="Znf_RING/FYVE/PHD"/>
</dbReference>
<feature type="region of interest" description="Disordered" evidence="7">
    <location>
        <begin position="126"/>
        <end position="155"/>
    </location>
</feature>
<dbReference type="GeneID" id="113854042"/>
<dbReference type="PANTHER" id="PTHR46508">
    <property type="entry name" value="PHD FINGER FAMILY PROTEIN"/>
    <property type="match status" value="1"/>
</dbReference>
<evidence type="ECO:0000256" key="1">
    <source>
        <dbReference type="ARBA" id="ARBA00004123"/>
    </source>
</evidence>
<dbReference type="GO" id="GO:0000785">
    <property type="term" value="C:chromatin"/>
    <property type="evidence" value="ECO:0007669"/>
    <property type="project" value="UniProtKB-ARBA"/>
</dbReference>
<dbReference type="GO" id="GO:0005634">
    <property type="term" value="C:nucleus"/>
    <property type="evidence" value="ECO:0007669"/>
    <property type="project" value="UniProtKB-SubCell"/>
</dbReference>
<dbReference type="InterPro" id="IPR011011">
    <property type="entry name" value="Znf_FYVE_PHD"/>
</dbReference>
<feature type="region of interest" description="Disordered" evidence="7">
    <location>
        <begin position="1"/>
        <end position="21"/>
    </location>
</feature>
<gene>
    <name evidence="11" type="primary">LOC113854042</name>
</gene>
<dbReference type="CDD" id="cd20401">
    <property type="entry name" value="Tudor_AtPTM-like"/>
    <property type="match status" value="1"/>
</dbReference>
<evidence type="ECO:0000256" key="5">
    <source>
        <dbReference type="ARBA" id="ARBA00023242"/>
    </source>
</evidence>
<dbReference type="InterPro" id="IPR056618">
    <property type="entry name" value="Chromo_PTM"/>
</dbReference>
<dbReference type="SMART" id="SM00571">
    <property type="entry name" value="DDT"/>
    <property type="match status" value="1"/>
</dbReference>
<dbReference type="Proteomes" id="UP000694853">
    <property type="component" value="Unplaced"/>
</dbReference>
<keyword evidence="5" id="KW-0539">Nucleus</keyword>
<dbReference type="InterPro" id="IPR018501">
    <property type="entry name" value="DDT_dom"/>
</dbReference>
<dbReference type="OrthoDB" id="784962at2759"/>
<reference evidence="10" key="1">
    <citation type="journal article" date="2019" name="Toxins">
        <title>Detection of Abrin-Like and Prepropulchellin-Like Toxin Genes and Transcripts Using Whole Genome Sequencing and Full-Length Transcript Sequencing of Abrus precatorius.</title>
        <authorList>
            <person name="Hovde B.T."/>
            <person name="Daligault H.E."/>
            <person name="Hanschen E.R."/>
            <person name="Kunde Y.A."/>
            <person name="Johnson M.B."/>
            <person name="Starkenburg S.R."/>
            <person name="Johnson S.L."/>
        </authorList>
    </citation>
    <scope>NUCLEOTIDE SEQUENCE [LARGE SCALE GENOMIC DNA]</scope>
</reference>
<comment type="subcellular location">
    <subcellularLocation>
        <location evidence="1">Nucleus</location>
    </subcellularLocation>
</comment>
<proteinExistence type="predicted"/>
<keyword evidence="2" id="KW-0479">Metal-binding</keyword>
<feature type="compositionally biased region" description="Acidic residues" evidence="7">
    <location>
        <begin position="134"/>
        <end position="143"/>
    </location>
</feature>
<dbReference type="InterPro" id="IPR019787">
    <property type="entry name" value="Znf_PHD-finger"/>
</dbReference>
<dbReference type="InterPro" id="IPR047365">
    <property type="entry name" value="Tudor_AtPTM-like"/>
</dbReference>
<evidence type="ECO:0000259" key="9">
    <source>
        <dbReference type="PROSITE" id="PS50827"/>
    </source>
</evidence>
<dbReference type="SMART" id="SM00249">
    <property type="entry name" value="PHD"/>
    <property type="match status" value="4"/>
</dbReference>
<evidence type="ECO:0000259" key="8">
    <source>
        <dbReference type="PROSITE" id="PS50016"/>
    </source>
</evidence>
<dbReference type="Pfam" id="PF21743">
    <property type="entry name" value="PTM_DIR17_Tudor"/>
    <property type="match status" value="1"/>
</dbReference>
<dbReference type="Gene3D" id="3.30.40.10">
    <property type="entry name" value="Zinc/RING finger domain, C3HC4 (zinc finger)"/>
    <property type="match status" value="2"/>
</dbReference>
<dbReference type="InterPro" id="IPR001965">
    <property type="entry name" value="Znf_PHD"/>
</dbReference>
<dbReference type="PROSITE" id="PS01359">
    <property type="entry name" value="ZF_PHD_1"/>
    <property type="match status" value="1"/>
</dbReference>
<feature type="domain" description="PHD-type" evidence="8">
    <location>
        <begin position="400"/>
        <end position="447"/>
    </location>
</feature>
<keyword evidence="3 6" id="KW-0863">Zinc-finger</keyword>
<evidence type="ECO:0000256" key="7">
    <source>
        <dbReference type="SAM" id="MobiDB-lite"/>
    </source>
</evidence>